<sequence length="83" mass="9425">MVMKLGLKRFKLFYIGEVMLQEQGKENCPARHDEEVNDTNSPTEPALYRVAQGGSDHVFPKLAEPVFKTFGYSKPRSSMLDCD</sequence>
<organism evidence="2 3">
    <name type="scientific">Nephila pilipes</name>
    <name type="common">Giant wood spider</name>
    <name type="synonym">Nephila maculata</name>
    <dbReference type="NCBI Taxonomy" id="299642"/>
    <lineage>
        <taxon>Eukaryota</taxon>
        <taxon>Metazoa</taxon>
        <taxon>Ecdysozoa</taxon>
        <taxon>Arthropoda</taxon>
        <taxon>Chelicerata</taxon>
        <taxon>Arachnida</taxon>
        <taxon>Araneae</taxon>
        <taxon>Araneomorphae</taxon>
        <taxon>Entelegynae</taxon>
        <taxon>Araneoidea</taxon>
        <taxon>Nephilidae</taxon>
        <taxon>Nephila</taxon>
    </lineage>
</organism>
<feature type="region of interest" description="Disordered" evidence="1">
    <location>
        <begin position="26"/>
        <end position="45"/>
    </location>
</feature>
<reference evidence="2" key="1">
    <citation type="submission" date="2020-08" db="EMBL/GenBank/DDBJ databases">
        <title>Multicomponent nature underlies the extraordinary mechanical properties of spider dragline silk.</title>
        <authorList>
            <person name="Kono N."/>
            <person name="Nakamura H."/>
            <person name="Mori M."/>
            <person name="Yoshida Y."/>
            <person name="Ohtoshi R."/>
            <person name="Malay A.D."/>
            <person name="Moran D.A.P."/>
            <person name="Tomita M."/>
            <person name="Numata K."/>
            <person name="Arakawa K."/>
        </authorList>
    </citation>
    <scope>NUCLEOTIDE SEQUENCE</scope>
</reference>
<comment type="caution">
    <text evidence="2">The sequence shown here is derived from an EMBL/GenBank/DDBJ whole genome shotgun (WGS) entry which is preliminary data.</text>
</comment>
<proteinExistence type="predicted"/>
<name>A0A8X6N9E9_NEPPI</name>
<protein>
    <submittedName>
        <fullName evidence="2">Uncharacterized protein</fullName>
    </submittedName>
</protein>
<dbReference type="Proteomes" id="UP000887013">
    <property type="component" value="Unassembled WGS sequence"/>
</dbReference>
<dbReference type="AlphaFoldDB" id="A0A8X6N9E9"/>
<evidence type="ECO:0000256" key="1">
    <source>
        <dbReference type="SAM" id="MobiDB-lite"/>
    </source>
</evidence>
<gene>
    <name evidence="2" type="ORF">NPIL_153601</name>
</gene>
<accession>A0A8X6N9E9</accession>
<dbReference type="EMBL" id="BMAW01007109">
    <property type="protein sequence ID" value="GFT02381.1"/>
    <property type="molecule type" value="Genomic_DNA"/>
</dbReference>
<keyword evidence="3" id="KW-1185">Reference proteome</keyword>
<evidence type="ECO:0000313" key="2">
    <source>
        <dbReference type="EMBL" id="GFT02381.1"/>
    </source>
</evidence>
<evidence type="ECO:0000313" key="3">
    <source>
        <dbReference type="Proteomes" id="UP000887013"/>
    </source>
</evidence>